<keyword evidence="2" id="KW-0378">Hydrolase</keyword>
<dbReference type="Gene3D" id="3.10.28.10">
    <property type="entry name" value="Homing endonucleases"/>
    <property type="match status" value="1"/>
</dbReference>
<dbReference type="SUPFAM" id="SSF55608">
    <property type="entry name" value="Homing endonucleases"/>
    <property type="match status" value="1"/>
</dbReference>
<proteinExistence type="predicted"/>
<accession>A0A0G0QLG7</accession>
<dbReference type="InterPro" id="IPR004860">
    <property type="entry name" value="LAGLIDADG_dom"/>
</dbReference>
<organism evidence="2 3">
    <name type="scientific">Candidatus Daviesbacteria bacterium GW2011_GWC2_40_12</name>
    <dbReference type="NCBI Taxonomy" id="1618431"/>
    <lineage>
        <taxon>Bacteria</taxon>
        <taxon>Candidatus Daviesiibacteriota</taxon>
    </lineage>
</organism>
<dbReference type="AlphaFoldDB" id="A0A0G0QLG7"/>
<name>A0A0G0QLG7_9BACT</name>
<dbReference type="PANTHER" id="PTHR36181:SF4">
    <property type="entry name" value="LAGLIDADG ENDONUCLEASE"/>
    <property type="match status" value="1"/>
</dbReference>
<keyword evidence="2" id="KW-0540">Nuclease</keyword>
<evidence type="ECO:0000313" key="3">
    <source>
        <dbReference type="Proteomes" id="UP000034881"/>
    </source>
</evidence>
<dbReference type="EMBL" id="LBYB01000015">
    <property type="protein sequence ID" value="KKR41274.1"/>
    <property type="molecule type" value="Genomic_DNA"/>
</dbReference>
<gene>
    <name evidence="2" type="ORF">UT77_C0015G0017</name>
</gene>
<comment type="caution">
    <text evidence="2">The sequence shown here is derived from an EMBL/GenBank/DDBJ whole genome shotgun (WGS) entry which is preliminary data.</text>
</comment>
<sequence length="163" mass="19328">MLTADYIVGLTDGEGCFLVQIRTDCRIVLRYFITQRFDNKELLDKVFEFFKIGYVYRKFQGNDKKKMTFVYEVTKQDDIQNVIVPFFKKHLLEGVKQKSFERFARIAEIVRNRQDIRKLTKEELEDVWQLKLTMNTLHNELRRNISARLVPEIGSLSGNGKQL</sequence>
<dbReference type="Proteomes" id="UP000034881">
    <property type="component" value="Unassembled WGS sequence"/>
</dbReference>
<dbReference type="PANTHER" id="PTHR36181">
    <property type="entry name" value="INTRON-ENCODED ENDONUCLEASE AI3-RELATED"/>
    <property type="match status" value="1"/>
</dbReference>
<reference evidence="2 3" key="1">
    <citation type="journal article" date="2015" name="Nature">
        <title>rRNA introns, odd ribosomes, and small enigmatic genomes across a large radiation of phyla.</title>
        <authorList>
            <person name="Brown C.T."/>
            <person name="Hug L.A."/>
            <person name="Thomas B.C."/>
            <person name="Sharon I."/>
            <person name="Castelle C.J."/>
            <person name="Singh A."/>
            <person name="Wilkins M.J."/>
            <person name="Williams K.H."/>
            <person name="Banfield J.F."/>
        </authorList>
    </citation>
    <scope>NUCLEOTIDE SEQUENCE [LARGE SCALE GENOMIC DNA]</scope>
</reference>
<dbReference type="GO" id="GO:0004519">
    <property type="term" value="F:endonuclease activity"/>
    <property type="evidence" value="ECO:0007669"/>
    <property type="project" value="UniProtKB-KW"/>
</dbReference>
<dbReference type="Pfam" id="PF00961">
    <property type="entry name" value="LAGLIDADG_1"/>
    <property type="match status" value="1"/>
</dbReference>
<evidence type="ECO:0000313" key="2">
    <source>
        <dbReference type="EMBL" id="KKR41274.1"/>
    </source>
</evidence>
<evidence type="ECO:0000259" key="1">
    <source>
        <dbReference type="Pfam" id="PF00961"/>
    </source>
</evidence>
<dbReference type="InterPro" id="IPR051289">
    <property type="entry name" value="LAGLIDADG_Endonuclease"/>
</dbReference>
<feature type="domain" description="Homing endonuclease LAGLIDADG" evidence="1">
    <location>
        <begin position="7"/>
        <end position="106"/>
    </location>
</feature>
<keyword evidence="2" id="KW-0255">Endonuclease</keyword>
<dbReference type="InterPro" id="IPR027434">
    <property type="entry name" value="Homing_endonucl"/>
</dbReference>
<protein>
    <submittedName>
        <fullName evidence="2">LAGLIDADG homing endonuclease</fullName>
    </submittedName>
</protein>